<dbReference type="Pfam" id="PF20259">
    <property type="entry name" value="tRNA_Me_trans_M"/>
    <property type="match status" value="1"/>
</dbReference>
<dbReference type="GO" id="GO:0016783">
    <property type="term" value="F:sulfurtransferase activity"/>
    <property type="evidence" value="ECO:0007669"/>
    <property type="project" value="InterPro"/>
</dbReference>
<evidence type="ECO:0000256" key="5">
    <source>
        <dbReference type="ARBA" id="ARBA00022840"/>
    </source>
</evidence>
<dbReference type="Gene3D" id="2.40.30.10">
    <property type="entry name" value="Translation factors"/>
    <property type="match status" value="1"/>
</dbReference>
<evidence type="ECO:0000256" key="7">
    <source>
        <dbReference type="ARBA" id="ARBA00023157"/>
    </source>
</evidence>
<dbReference type="InterPro" id="IPR046885">
    <property type="entry name" value="MnmA-like_C"/>
</dbReference>
<dbReference type="Pfam" id="PF20258">
    <property type="entry name" value="tRNA_Me_trans_C"/>
    <property type="match status" value="1"/>
</dbReference>
<dbReference type="InterPro" id="IPR014729">
    <property type="entry name" value="Rossmann-like_a/b/a_fold"/>
</dbReference>
<keyword evidence="5" id="KW-0067">ATP-binding</keyword>
<dbReference type="NCBIfam" id="TIGR00420">
    <property type="entry name" value="trmU"/>
    <property type="match status" value="1"/>
</dbReference>
<dbReference type="InterPro" id="IPR004506">
    <property type="entry name" value="MnmA-like"/>
</dbReference>
<dbReference type="HAMAP" id="MF_00144">
    <property type="entry name" value="tRNA_thiouridyl_MnmA"/>
    <property type="match status" value="1"/>
</dbReference>
<dbReference type="Pfam" id="PF03054">
    <property type="entry name" value="tRNA_Me_trans"/>
    <property type="match status" value="1"/>
</dbReference>
<dbReference type="GO" id="GO:0000049">
    <property type="term" value="F:tRNA binding"/>
    <property type="evidence" value="ECO:0007669"/>
    <property type="project" value="UniProtKB-KW"/>
</dbReference>
<dbReference type="SUPFAM" id="SSF52402">
    <property type="entry name" value="Adenine nucleotide alpha hydrolases-like"/>
    <property type="match status" value="1"/>
</dbReference>
<evidence type="ECO:0000313" key="12">
    <source>
        <dbReference type="EMBL" id="CAB5009338.1"/>
    </source>
</evidence>
<dbReference type="CDD" id="cd01998">
    <property type="entry name" value="MnmA_TRMU-like"/>
    <property type="match status" value="1"/>
</dbReference>
<feature type="domain" description="tRNA-specific 2-thiouridylase MnmA-like central" evidence="9">
    <location>
        <begin position="199"/>
        <end position="262"/>
    </location>
</feature>
<dbReference type="PANTHER" id="PTHR11933">
    <property type="entry name" value="TRNA 5-METHYLAMINOMETHYL-2-THIOURIDYLATE -METHYLTRANSFERASE"/>
    <property type="match status" value="1"/>
</dbReference>
<evidence type="ECO:0000259" key="8">
    <source>
        <dbReference type="Pfam" id="PF20258"/>
    </source>
</evidence>
<dbReference type="EMBL" id="CAFABE010000006">
    <property type="protein sequence ID" value="CAB4818270.1"/>
    <property type="molecule type" value="Genomic_DNA"/>
</dbReference>
<feature type="domain" description="tRNA-specific 2-thiouridylase MnmA-like C-terminal" evidence="8">
    <location>
        <begin position="277"/>
        <end position="345"/>
    </location>
</feature>
<dbReference type="NCBIfam" id="NF001138">
    <property type="entry name" value="PRK00143.1"/>
    <property type="match status" value="1"/>
</dbReference>
<organism evidence="11">
    <name type="scientific">freshwater metagenome</name>
    <dbReference type="NCBI Taxonomy" id="449393"/>
    <lineage>
        <taxon>unclassified sequences</taxon>
        <taxon>metagenomes</taxon>
        <taxon>ecological metagenomes</taxon>
    </lineage>
</organism>
<evidence type="ECO:0000256" key="4">
    <source>
        <dbReference type="ARBA" id="ARBA00022741"/>
    </source>
</evidence>
<dbReference type="InterPro" id="IPR023382">
    <property type="entry name" value="MnmA-like_central_sf"/>
</dbReference>
<evidence type="ECO:0000259" key="9">
    <source>
        <dbReference type="Pfam" id="PF20259"/>
    </source>
</evidence>
<evidence type="ECO:0000313" key="11">
    <source>
        <dbReference type="EMBL" id="CAB4881116.1"/>
    </source>
</evidence>
<dbReference type="InterPro" id="IPR046884">
    <property type="entry name" value="MnmA-like_central"/>
</dbReference>
<protein>
    <submittedName>
        <fullName evidence="11">Unannotated protein</fullName>
    </submittedName>
</protein>
<accession>A0A6J7EDQ2</accession>
<dbReference type="GO" id="GO:0002143">
    <property type="term" value="P:tRNA wobble position uridine thiolation"/>
    <property type="evidence" value="ECO:0007669"/>
    <property type="project" value="TreeGrafter"/>
</dbReference>
<dbReference type="Gene3D" id="2.30.30.280">
    <property type="entry name" value="Adenine nucleotide alpha hydrolases-like domains"/>
    <property type="match status" value="1"/>
</dbReference>
<keyword evidence="4" id="KW-0547">Nucleotide-binding</keyword>
<dbReference type="AlphaFoldDB" id="A0A6J7EDQ2"/>
<sequence length="347" mass="37488">MVAMSGGVDSSVAASLLCEQGHDVTGVTLKLWDGPSDTGCCSVADVDDAQRVASQLKIPFHVANMSEAFNTHVVEPYVEAHAQGQTPNPCIECNRHLKFGSLLEMMDRLGFDALATGHHARIRRDGATPELVRGVDNKKDQSYVLSMLNAQQLSVLHLPVGEMTKDEVRQHALQRGLRTSMKPDSQDVCFIQSGPGRRGFLEDRSQITPGHVVDRETGDVVGEVDALELITLGQRQGLGVDAEGIKRVAVKVDMKKKQIMVSTPEKSQINELSISPDSITWVHGVPLGEGVQFITQLRAHSEPVTCRLVSNRLIFDAPINPVAPGQTAAFYDAAQPDVVVGSAMVAV</sequence>
<dbReference type="EMBL" id="CAFBPM010000002">
    <property type="protein sequence ID" value="CAB5009338.1"/>
    <property type="molecule type" value="Genomic_DNA"/>
</dbReference>
<dbReference type="Gene3D" id="3.40.50.620">
    <property type="entry name" value="HUPs"/>
    <property type="match status" value="1"/>
</dbReference>
<dbReference type="GO" id="GO:0005524">
    <property type="term" value="F:ATP binding"/>
    <property type="evidence" value="ECO:0007669"/>
    <property type="project" value="UniProtKB-KW"/>
</dbReference>
<evidence type="ECO:0000256" key="2">
    <source>
        <dbReference type="ARBA" id="ARBA00022679"/>
    </source>
</evidence>
<dbReference type="PANTHER" id="PTHR11933:SF5">
    <property type="entry name" value="MITOCHONDRIAL TRNA-SPECIFIC 2-THIOURIDYLASE 1"/>
    <property type="match status" value="1"/>
</dbReference>
<proteinExistence type="inferred from homology"/>
<reference evidence="11" key="1">
    <citation type="submission" date="2020-05" db="EMBL/GenBank/DDBJ databases">
        <authorList>
            <person name="Chiriac C."/>
            <person name="Salcher M."/>
            <person name="Ghai R."/>
            <person name="Kavagutti S V."/>
        </authorList>
    </citation>
    <scope>NUCLEOTIDE SEQUENCE</scope>
</reference>
<dbReference type="EMBL" id="CAFBLT010000002">
    <property type="protein sequence ID" value="CAB4881116.1"/>
    <property type="molecule type" value="Genomic_DNA"/>
</dbReference>
<gene>
    <name evidence="10" type="ORF">UFOPK3164_00234</name>
    <name evidence="11" type="ORF">UFOPK3427_01485</name>
    <name evidence="12" type="ORF">UFOPK4112_00211</name>
</gene>
<keyword evidence="2" id="KW-0808">Transferase</keyword>
<evidence type="ECO:0000256" key="3">
    <source>
        <dbReference type="ARBA" id="ARBA00022694"/>
    </source>
</evidence>
<name>A0A6J7EDQ2_9ZZZZ</name>
<keyword evidence="3" id="KW-0819">tRNA processing</keyword>
<evidence type="ECO:0000256" key="1">
    <source>
        <dbReference type="ARBA" id="ARBA00022555"/>
    </source>
</evidence>
<keyword evidence="6" id="KW-0694">RNA-binding</keyword>
<keyword evidence="1" id="KW-0820">tRNA-binding</keyword>
<keyword evidence="7" id="KW-1015">Disulfide bond</keyword>
<evidence type="ECO:0000313" key="10">
    <source>
        <dbReference type="EMBL" id="CAB4818270.1"/>
    </source>
</evidence>
<evidence type="ECO:0000256" key="6">
    <source>
        <dbReference type="ARBA" id="ARBA00022884"/>
    </source>
</evidence>